<dbReference type="GO" id="GO:0005524">
    <property type="term" value="F:ATP binding"/>
    <property type="evidence" value="ECO:0007669"/>
    <property type="project" value="UniProtKB-KW"/>
</dbReference>
<dbReference type="Proteomes" id="UP000315648">
    <property type="component" value="Unassembled WGS sequence"/>
</dbReference>
<dbReference type="OrthoDB" id="9816482at2"/>
<comment type="caution">
    <text evidence="1">The sequence shown here is derived from an EMBL/GenBank/DDBJ whole genome shotgun (WGS) entry which is preliminary data.</text>
</comment>
<dbReference type="RefSeq" id="WP_144230514.1">
    <property type="nucleotide sequence ID" value="NZ_CBCRVV010000009.1"/>
</dbReference>
<evidence type="ECO:0000313" key="2">
    <source>
        <dbReference type="Proteomes" id="UP000315648"/>
    </source>
</evidence>
<reference evidence="1 2" key="1">
    <citation type="submission" date="2019-07" db="EMBL/GenBank/DDBJ databases">
        <title>Description of 53C-WASEF.</title>
        <authorList>
            <person name="Pitt A."/>
            <person name="Hahn M.W."/>
        </authorList>
    </citation>
    <scope>NUCLEOTIDE SEQUENCE [LARGE SCALE GENOMIC DNA]</scope>
    <source>
        <strain evidence="1 2">53C-WASEF</strain>
    </source>
</reference>
<dbReference type="AlphaFoldDB" id="A0A556QJF8"/>
<dbReference type="EMBL" id="VMBG01000002">
    <property type="protein sequence ID" value="TSJ76757.1"/>
    <property type="molecule type" value="Genomic_DNA"/>
</dbReference>
<dbReference type="SUPFAM" id="SSF55874">
    <property type="entry name" value="ATPase domain of HSP90 chaperone/DNA topoisomerase II/histidine kinase"/>
    <property type="match status" value="1"/>
</dbReference>
<name>A0A556QJF8_9BACT</name>
<keyword evidence="1" id="KW-0067">ATP-binding</keyword>
<organism evidence="1 2">
    <name type="scientific">Rariglobus hedericola</name>
    <dbReference type="NCBI Taxonomy" id="2597822"/>
    <lineage>
        <taxon>Bacteria</taxon>
        <taxon>Pseudomonadati</taxon>
        <taxon>Verrucomicrobiota</taxon>
        <taxon>Opitutia</taxon>
        <taxon>Opitutales</taxon>
        <taxon>Opitutaceae</taxon>
        <taxon>Rariglobus</taxon>
    </lineage>
</organism>
<dbReference type="Pfam" id="PF13589">
    <property type="entry name" value="HATPase_c_3"/>
    <property type="match status" value="1"/>
</dbReference>
<accession>A0A556QJF8</accession>
<dbReference type="InterPro" id="IPR036890">
    <property type="entry name" value="HATPase_C_sf"/>
</dbReference>
<protein>
    <submittedName>
        <fullName evidence="1">ATP-binding protein</fullName>
    </submittedName>
</protein>
<evidence type="ECO:0000313" key="1">
    <source>
        <dbReference type="EMBL" id="TSJ76757.1"/>
    </source>
</evidence>
<proteinExistence type="predicted"/>
<gene>
    <name evidence="1" type="ORF">FPL22_11570</name>
</gene>
<sequence length="627" mass="71200">MSKEYKINIDPRILELLGPNLYTNIYYVLAELIANAYDADAKNVYVIANKDDIRVEDDGRGMSYKKGDVTKYLDVAAESRTTEKDALTKSLKRRKMGRKGVGKLAALSVSQDVDVMTISGGDKSGFVLSRRIEKGNKLRPIPEGDIKFERIKTHGTAIVMKSPQYRLHNSLTAVKRNLLKIFPLVGKDFKIHIIRGKEAEVIEDFDRNIMKELVTLITLGASYSSLSTLVPKTFPKRQKELVAVYGTKTIPLQMKDKKGIEHEYSLEINGWIGTYQTTKGRKAEMTDFPDNFISLFANGKMGEFNLLPVVGQNKLNEVYVVGQLHVDLFELTELPDMALSNRQGYKSDDPRYLALLDYVRRDLLADILRRRDTFTDLRNVEKKLIKQGKQKEDEERLKKAFNVFGSKASKAAAKTLADQGIDVPMDVIEQIVLSSINKNTPNLGLKSIVDSQKKRILISQTYPDKAFADVLYQMLIFNNVPADDILYTNCDDEVCRVPEGRKVYEYLKEFFVESYSNQKIFVLFVTSDNTKVSWGAITEVGAAWITQIDHKIFNIHPFRPEHPLDDEAQWQSTNRDAPPMKDLWMIPLNADIFCQKIEAVCDALGYKKKPRAQNKSHLGTLVTIKTS</sequence>
<keyword evidence="2" id="KW-1185">Reference proteome</keyword>
<keyword evidence="1" id="KW-0547">Nucleotide-binding</keyword>
<dbReference type="Gene3D" id="3.30.565.10">
    <property type="entry name" value="Histidine kinase-like ATPase, C-terminal domain"/>
    <property type="match status" value="1"/>
</dbReference>